<dbReference type="eggNOG" id="COG4248">
    <property type="taxonomic scope" value="Bacteria"/>
</dbReference>
<evidence type="ECO:0000313" key="3">
    <source>
        <dbReference type="Proteomes" id="UP000006427"/>
    </source>
</evidence>
<comment type="caution">
    <text evidence="2">The sequence shown here is derived from an EMBL/GenBank/DDBJ whole genome shotgun (WGS) entry which is preliminary data.</text>
</comment>
<evidence type="ECO:0000313" key="2">
    <source>
        <dbReference type="EMBL" id="EFC90535.1"/>
    </source>
</evidence>
<evidence type="ECO:0000259" key="1">
    <source>
        <dbReference type="PROSITE" id="PS50011"/>
    </source>
</evidence>
<reference evidence="2 3" key="1">
    <citation type="journal article" date="2010" name="Stand. Genomic Sci.">
        <title>Permanent draft genome sequence of Dethiosulfovibrio peptidovorans type strain (SEBR 4207).</title>
        <authorList>
            <person name="Labutti K."/>
            <person name="Mayilraj S."/>
            <person name="Clum A."/>
            <person name="Lucas S."/>
            <person name="Glavina Del Rio T."/>
            <person name="Nolan M."/>
            <person name="Tice H."/>
            <person name="Cheng J.F."/>
            <person name="Pitluck S."/>
            <person name="Liolios K."/>
            <person name="Ivanova N."/>
            <person name="Mavromatis K."/>
            <person name="Mikhailova N."/>
            <person name="Pati A."/>
            <person name="Goodwin L."/>
            <person name="Chen A."/>
            <person name="Palaniappan K."/>
            <person name="Land M."/>
            <person name="Hauser L."/>
            <person name="Chang Y.J."/>
            <person name="Jeffries C.D."/>
            <person name="Rohde M."/>
            <person name="Spring S."/>
            <person name="Goker M."/>
            <person name="Woyke T."/>
            <person name="Bristow J."/>
            <person name="Eisen J.A."/>
            <person name="Markowitz V."/>
            <person name="Hugenholtz P."/>
            <person name="Kyrpides N.C."/>
            <person name="Klenk H.P."/>
            <person name="Lapidus A."/>
        </authorList>
    </citation>
    <scope>NUCLEOTIDE SEQUENCE [LARGE SCALE GENOMIC DNA]</scope>
    <source>
        <strain evidence="2 3">DSM 11002</strain>
    </source>
</reference>
<name>D2Z4X6_9BACT</name>
<dbReference type="InterPro" id="IPR011009">
    <property type="entry name" value="Kinase-like_dom_sf"/>
</dbReference>
<dbReference type="CDD" id="cd18706">
    <property type="entry name" value="PIN_STKc_like"/>
    <property type="match status" value="1"/>
</dbReference>
<sequence length="618" mass="69178">MELEKYMTSSGRIFVDTCAIMHRRAQTFFMDVLAPILAEEGAQVVVPRGVVQELLKFKDEDTRRGKLAREGYRILCSYQKEGLLSLRGEAGDRFPDQLFINLFTRFMTDYDLCLITQDKKLGRDLTALRDIGSVDRKRDIAAFGISSDGKRLVSHEALAPSFALPSADSVFPMGTSPVEFVSLEALPEPVVEGTVLHTSSDYITMVSSLGSGGEGTCWLADDGRVCKIYRPEKLHSYQEPKLEKMVDAGCSTTGICWPRDILRDGCGRFVGYVMDRAEGISLHKALFVKPLFERNFPEWTRRNLVDLAIDVTEKICALHGRNVLLGDINPQNIMLDRTGKAYFVDTDSYQLENYPCPVGTANFTAPEIQGKDFKFFLRTKAHEEFALATLIFMILLPGKPPYSHQGGGDPGENIRLGNFPYAVGEKRSENVPRGPWRNIFSNLPRAIKDGFEAVFNRGDRLSALMWLEMLMDYRRGLEEGYFSDELFPSSPKIVDPVDHVCPLCGKAFKVSSPTLESLKERGRDCYCDDCRQEVMVQCDHCGKTFGMPLFLAEDLTSRGKATYCPDCRSSVTLRCVSCGELYEAPKFLADSVLRGHIPASCPTCREVSRSFVQASCVH</sequence>
<dbReference type="PaxDb" id="469381-Dpep_0505"/>
<dbReference type="GO" id="GO:0004674">
    <property type="term" value="F:protein serine/threonine kinase activity"/>
    <property type="evidence" value="ECO:0007669"/>
    <property type="project" value="UniProtKB-KW"/>
</dbReference>
<proteinExistence type="predicted"/>
<dbReference type="OrthoDB" id="583109at2"/>
<dbReference type="SMART" id="SM00220">
    <property type="entry name" value="S_TKc"/>
    <property type="match status" value="1"/>
</dbReference>
<keyword evidence="2" id="KW-0723">Serine/threonine-protein kinase</keyword>
<dbReference type="EMBL" id="ABTR02000001">
    <property type="protein sequence ID" value="EFC90535.1"/>
    <property type="molecule type" value="Genomic_DNA"/>
</dbReference>
<keyword evidence="2" id="KW-0418">Kinase</keyword>
<dbReference type="InterPro" id="IPR000719">
    <property type="entry name" value="Prot_kinase_dom"/>
</dbReference>
<feature type="domain" description="Protein kinase" evidence="1">
    <location>
        <begin position="203"/>
        <end position="482"/>
    </location>
</feature>
<protein>
    <submittedName>
        <fullName evidence="2">Serine/threonine protein kinase</fullName>
    </submittedName>
</protein>
<dbReference type="PROSITE" id="PS50011">
    <property type="entry name" value="PROTEIN_KINASE_DOM"/>
    <property type="match status" value="1"/>
</dbReference>
<keyword evidence="3" id="KW-1185">Reference proteome</keyword>
<dbReference type="STRING" id="469381.Dpep_0505"/>
<gene>
    <name evidence="2" type="ORF">Dpep_0505</name>
</gene>
<dbReference type="Gene3D" id="3.40.50.1010">
    <property type="entry name" value="5'-nuclease"/>
    <property type="match status" value="1"/>
</dbReference>
<dbReference type="Proteomes" id="UP000006427">
    <property type="component" value="Unassembled WGS sequence"/>
</dbReference>
<accession>D2Z4X6</accession>
<dbReference type="AlphaFoldDB" id="D2Z4X6"/>
<organism evidence="2 3">
    <name type="scientific">Dethiosulfovibrio peptidovorans DSM 11002</name>
    <dbReference type="NCBI Taxonomy" id="469381"/>
    <lineage>
        <taxon>Bacteria</taxon>
        <taxon>Thermotogati</taxon>
        <taxon>Synergistota</taxon>
        <taxon>Synergistia</taxon>
        <taxon>Synergistales</taxon>
        <taxon>Dethiosulfovibrionaceae</taxon>
        <taxon>Dethiosulfovibrio</taxon>
    </lineage>
</organism>
<keyword evidence="2" id="KW-0808">Transferase</keyword>
<dbReference type="Gene3D" id="1.10.510.10">
    <property type="entry name" value="Transferase(Phosphotransferase) domain 1"/>
    <property type="match status" value="1"/>
</dbReference>
<dbReference type="RefSeq" id="WP_005659323.1">
    <property type="nucleotide sequence ID" value="NZ_ABTR02000001.1"/>
</dbReference>
<dbReference type="SUPFAM" id="SSF56112">
    <property type="entry name" value="Protein kinase-like (PK-like)"/>
    <property type="match status" value="1"/>
</dbReference>
<dbReference type="GO" id="GO:0005524">
    <property type="term" value="F:ATP binding"/>
    <property type="evidence" value="ECO:0007669"/>
    <property type="project" value="InterPro"/>
</dbReference>